<evidence type="ECO:0000256" key="2">
    <source>
        <dbReference type="ARBA" id="ARBA00022723"/>
    </source>
</evidence>
<dbReference type="RefSeq" id="WP_078403037.1">
    <property type="nucleotide sequence ID" value="NZ_CP016377.1"/>
</dbReference>
<proteinExistence type="predicted"/>
<feature type="transmembrane region" description="Helical" evidence="6">
    <location>
        <begin position="37"/>
        <end position="58"/>
    </location>
</feature>
<dbReference type="Gene3D" id="1.10.760.10">
    <property type="entry name" value="Cytochrome c-like domain"/>
    <property type="match status" value="1"/>
</dbReference>
<feature type="region of interest" description="Disordered" evidence="5">
    <location>
        <begin position="276"/>
        <end position="297"/>
    </location>
</feature>
<evidence type="ECO:0000256" key="1">
    <source>
        <dbReference type="ARBA" id="ARBA00022617"/>
    </source>
</evidence>
<evidence type="ECO:0000256" key="6">
    <source>
        <dbReference type="SAM" id="Phobius"/>
    </source>
</evidence>
<dbReference type="Pfam" id="PF13442">
    <property type="entry name" value="Cytochrome_CBB3"/>
    <property type="match status" value="1"/>
</dbReference>
<evidence type="ECO:0000256" key="5">
    <source>
        <dbReference type="SAM" id="MobiDB-lite"/>
    </source>
</evidence>
<reference evidence="8 9" key="1">
    <citation type="submission" date="2016-06" db="EMBL/GenBank/DDBJ databases">
        <authorList>
            <person name="Nicholson A.C."/>
        </authorList>
    </citation>
    <scope>NUCLEOTIDE SEQUENCE [LARGE SCALE GENOMIC DNA]</scope>
    <source>
        <strain evidence="8 9">G4123</strain>
    </source>
</reference>
<dbReference type="SUPFAM" id="SSF46626">
    <property type="entry name" value="Cytochrome c"/>
    <property type="match status" value="1"/>
</dbReference>
<keyword evidence="6" id="KW-0812">Transmembrane</keyword>
<dbReference type="Gene3D" id="6.10.280.130">
    <property type="match status" value="1"/>
</dbReference>
<dbReference type="InterPro" id="IPR050597">
    <property type="entry name" value="Cytochrome_c_Oxidase_Subunit"/>
</dbReference>
<protein>
    <submittedName>
        <fullName evidence="8">Cytochrome C</fullName>
    </submittedName>
</protein>
<dbReference type="InterPro" id="IPR032858">
    <property type="entry name" value="CcoP_N"/>
</dbReference>
<dbReference type="Proteomes" id="UP000190816">
    <property type="component" value="Unassembled WGS sequence"/>
</dbReference>
<feature type="domain" description="Cytochrome c" evidence="7">
    <location>
        <begin position="183"/>
        <end position="268"/>
    </location>
</feature>
<dbReference type="PANTHER" id="PTHR33751:SF1">
    <property type="entry name" value="CBB3-TYPE CYTOCHROME C OXIDASE SUBUNIT FIXP"/>
    <property type="match status" value="1"/>
</dbReference>
<dbReference type="GO" id="GO:0046872">
    <property type="term" value="F:metal ion binding"/>
    <property type="evidence" value="ECO:0007669"/>
    <property type="project" value="UniProtKB-KW"/>
</dbReference>
<dbReference type="InterPro" id="IPR038414">
    <property type="entry name" value="CcoP_N_sf"/>
</dbReference>
<evidence type="ECO:0000256" key="3">
    <source>
        <dbReference type="ARBA" id="ARBA00023004"/>
    </source>
</evidence>
<dbReference type="GO" id="GO:0020037">
    <property type="term" value="F:heme binding"/>
    <property type="evidence" value="ECO:0007669"/>
    <property type="project" value="InterPro"/>
</dbReference>
<evidence type="ECO:0000259" key="7">
    <source>
        <dbReference type="PROSITE" id="PS51007"/>
    </source>
</evidence>
<dbReference type="GO" id="GO:0009055">
    <property type="term" value="F:electron transfer activity"/>
    <property type="evidence" value="ECO:0007669"/>
    <property type="project" value="InterPro"/>
</dbReference>
<comment type="caution">
    <text evidence="8">The sequence shown here is derived from an EMBL/GenBank/DDBJ whole genome shotgun (WGS) entry which is preliminary data.</text>
</comment>
<dbReference type="PROSITE" id="PS51007">
    <property type="entry name" value="CYTC"/>
    <property type="match status" value="1"/>
</dbReference>
<dbReference type="InterPro" id="IPR009056">
    <property type="entry name" value="Cyt_c-like_dom"/>
</dbReference>
<sequence length="297" mass="33446">MKPRTPVFVNFVIVVALLIIVYNMFVQNTSFFGSPYFWATIIIAGIMVFIANGIGDLIENNRFQKLSEEEKKAYLEDKKTPYYKRLWASAFKKQSNAEEQDMIIDHGFDGITELDNALPKWWLGLFYFGCIFCVVYVSAYAFTDYAHPVSEYEKEYKEQLAAIAEYEKTAPKITVETAKYDPANIAEGQQLFDSNCASCHGQGGKGGIGPNLTDDYWINVKEPDVFHNVFWMDENGSPNNPAMRAFIKEGVITGKDAEKIAAYIYHINQEIPPITQAQGGAAPQGEVAPWVKGTPRK</sequence>
<evidence type="ECO:0000256" key="4">
    <source>
        <dbReference type="PROSITE-ProRule" id="PRU00433"/>
    </source>
</evidence>
<keyword evidence="6" id="KW-0472">Membrane</keyword>
<keyword evidence="2 4" id="KW-0479">Metal-binding</keyword>
<accession>A0AAJ3NE35</accession>
<keyword evidence="6" id="KW-1133">Transmembrane helix</keyword>
<keyword evidence="3 4" id="KW-0408">Iron</keyword>
<dbReference type="EMBL" id="MAIC01000012">
    <property type="protein sequence ID" value="OPB77867.1"/>
    <property type="molecule type" value="Genomic_DNA"/>
</dbReference>
<dbReference type="Pfam" id="PF14715">
    <property type="entry name" value="FixP_N"/>
    <property type="match status" value="1"/>
</dbReference>
<gene>
    <name evidence="8" type="ORF">BAY32_02890</name>
</gene>
<dbReference type="InterPro" id="IPR036909">
    <property type="entry name" value="Cyt_c-like_dom_sf"/>
</dbReference>
<dbReference type="KEGG" id="ego:BBD34_08425"/>
<evidence type="ECO:0000313" key="8">
    <source>
        <dbReference type="EMBL" id="OPB77867.1"/>
    </source>
</evidence>
<feature type="transmembrane region" description="Helical" evidence="6">
    <location>
        <begin position="7"/>
        <end position="25"/>
    </location>
</feature>
<name>A0AAJ3NE35_9FLAO</name>
<dbReference type="PANTHER" id="PTHR33751">
    <property type="entry name" value="CBB3-TYPE CYTOCHROME C OXIDASE SUBUNIT FIXP"/>
    <property type="match status" value="1"/>
</dbReference>
<organism evidence="8 9">
    <name type="scientific">Elizabethkingia ursingii</name>
    <dbReference type="NCBI Taxonomy" id="1756150"/>
    <lineage>
        <taxon>Bacteria</taxon>
        <taxon>Pseudomonadati</taxon>
        <taxon>Bacteroidota</taxon>
        <taxon>Flavobacteriia</taxon>
        <taxon>Flavobacteriales</taxon>
        <taxon>Weeksellaceae</taxon>
        <taxon>Elizabethkingia</taxon>
    </lineage>
</organism>
<keyword evidence="1 4" id="KW-0349">Heme</keyword>
<evidence type="ECO:0000313" key="9">
    <source>
        <dbReference type="Proteomes" id="UP000190816"/>
    </source>
</evidence>
<dbReference type="AlphaFoldDB" id="A0AAJ3NE35"/>
<feature type="transmembrane region" description="Helical" evidence="6">
    <location>
        <begin position="121"/>
        <end position="142"/>
    </location>
</feature>